<sequence>MVINIPSDIDAFSELHGKALVGRFKDFTTLRTLNSLLRNEACSGLDIQYIGVLVGEGDEAGKVSGSKVSGMSLFGEGERSRVLETEMEDGEISPLGGGSPREWRSQSQGPSIAISVEARVGGFDLNANPAANSFIPESQEQETGIGDTISDFRLDGINLDRPETKQEIQDTIEIGKLLGADLLNHINEVRRLSRMKPVWIPKIVNDGATIAKEVELEDRFENIGVSNRKLTGPWN</sequence>
<dbReference type="EMBL" id="CM042038">
    <property type="protein sequence ID" value="KAI3732474.1"/>
    <property type="molecule type" value="Genomic_DNA"/>
</dbReference>
<evidence type="ECO:0000313" key="2">
    <source>
        <dbReference type="Proteomes" id="UP001056120"/>
    </source>
</evidence>
<gene>
    <name evidence="1" type="ORF">L1987_63679</name>
</gene>
<protein>
    <submittedName>
        <fullName evidence="1">Uncharacterized protein</fullName>
    </submittedName>
</protein>
<name>A0ACB9CDX3_9ASTR</name>
<reference evidence="2" key="1">
    <citation type="journal article" date="2022" name="Mol. Ecol. Resour.">
        <title>The genomes of chicory, endive, great burdock and yacon provide insights into Asteraceae palaeo-polyploidization history and plant inulin production.</title>
        <authorList>
            <person name="Fan W."/>
            <person name="Wang S."/>
            <person name="Wang H."/>
            <person name="Wang A."/>
            <person name="Jiang F."/>
            <person name="Liu H."/>
            <person name="Zhao H."/>
            <person name="Xu D."/>
            <person name="Zhang Y."/>
        </authorList>
    </citation>
    <scope>NUCLEOTIDE SEQUENCE [LARGE SCALE GENOMIC DNA]</scope>
    <source>
        <strain evidence="2">cv. Yunnan</strain>
    </source>
</reference>
<comment type="caution">
    <text evidence="1">The sequence shown here is derived from an EMBL/GenBank/DDBJ whole genome shotgun (WGS) entry which is preliminary data.</text>
</comment>
<evidence type="ECO:0000313" key="1">
    <source>
        <dbReference type="EMBL" id="KAI3732474.1"/>
    </source>
</evidence>
<accession>A0ACB9CDX3</accession>
<reference evidence="1 2" key="2">
    <citation type="journal article" date="2022" name="Mol. Ecol. Resour.">
        <title>The genomes of chicory, endive, great burdock and yacon provide insights into Asteraceae paleo-polyploidization history and plant inulin production.</title>
        <authorList>
            <person name="Fan W."/>
            <person name="Wang S."/>
            <person name="Wang H."/>
            <person name="Wang A."/>
            <person name="Jiang F."/>
            <person name="Liu H."/>
            <person name="Zhao H."/>
            <person name="Xu D."/>
            <person name="Zhang Y."/>
        </authorList>
    </citation>
    <scope>NUCLEOTIDE SEQUENCE [LARGE SCALE GENOMIC DNA]</scope>
    <source>
        <strain evidence="2">cv. Yunnan</strain>
        <tissue evidence="1">Leaves</tissue>
    </source>
</reference>
<proteinExistence type="predicted"/>
<dbReference type="Proteomes" id="UP001056120">
    <property type="component" value="Linkage Group LG21"/>
</dbReference>
<keyword evidence="2" id="KW-1185">Reference proteome</keyword>
<organism evidence="1 2">
    <name type="scientific">Smallanthus sonchifolius</name>
    <dbReference type="NCBI Taxonomy" id="185202"/>
    <lineage>
        <taxon>Eukaryota</taxon>
        <taxon>Viridiplantae</taxon>
        <taxon>Streptophyta</taxon>
        <taxon>Embryophyta</taxon>
        <taxon>Tracheophyta</taxon>
        <taxon>Spermatophyta</taxon>
        <taxon>Magnoliopsida</taxon>
        <taxon>eudicotyledons</taxon>
        <taxon>Gunneridae</taxon>
        <taxon>Pentapetalae</taxon>
        <taxon>asterids</taxon>
        <taxon>campanulids</taxon>
        <taxon>Asterales</taxon>
        <taxon>Asteraceae</taxon>
        <taxon>Asteroideae</taxon>
        <taxon>Heliantheae alliance</taxon>
        <taxon>Millerieae</taxon>
        <taxon>Smallanthus</taxon>
    </lineage>
</organism>